<name>U5HBI9_USTV1</name>
<keyword evidence="5" id="KW-1185">Reference proteome</keyword>
<evidence type="ECO:0000256" key="1">
    <source>
        <dbReference type="ARBA" id="ARBA00022729"/>
    </source>
</evidence>
<evidence type="ECO:0000313" key="3">
    <source>
        <dbReference type="EMBL" id="KDE05099.1"/>
    </source>
</evidence>
<accession>U5HBI9</accession>
<dbReference type="PANTHER" id="PTHR43037:SF4">
    <property type="entry name" value="PEPTIDASE S9 PROLYL OLIGOPEPTIDASE CATALYTIC DOMAIN-CONTAINING PROTEIN"/>
    <property type="match status" value="1"/>
</dbReference>
<dbReference type="GO" id="GO:0008236">
    <property type="term" value="F:serine-type peptidase activity"/>
    <property type="evidence" value="ECO:0007669"/>
    <property type="project" value="InterPro"/>
</dbReference>
<dbReference type="InterPro" id="IPR029058">
    <property type="entry name" value="AB_hydrolase_fold"/>
</dbReference>
<dbReference type="OrthoDB" id="2535986at2759"/>
<proteinExistence type="predicted"/>
<feature type="region of interest" description="Disordered" evidence="2">
    <location>
        <begin position="326"/>
        <end position="353"/>
    </location>
</feature>
<feature type="compositionally biased region" description="Basic and acidic residues" evidence="2">
    <location>
        <begin position="326"/>
        <end position="335"/>
    </location>
</feature>
<reference evidence="4" key="4">
    <citation type="submission" date="2015-06" db="UniProtKB">
        <authorList>
            <consortium name="EnsemblFungi"/>
        </authorList>
    </citation>
    <scope>IDENTIFICATION</scope>
</reference>
<dbReference type="AlphaFoldDB" id="U5HBI9"/>
<dbReference type="PANTHER" id="PTHR43037">
    <property type="entry name" value="UNNAMED PRODUCT-RELATED"/>
    <property type="match status" value="1"/>
</dbReference>
<protein>
    <submittedName>
        <fullName evidence="3 4">Uncharacterized protein</fullName>
    </submittedName>
</protein>
<dbReference type="EMBL" id="GL541693">
    <property type="protein sequence ID" value="KDE05099.1"/>
    <property type="molecule type" value="Genomic_DNA"/>
</dbReference>
<dbReference type="EnsemblFungi" id="MVLG_04539T0">
    <property type="protein sequence ID" value="MVLG_04539T0"/>
    <property type="gene ID" value="MVLG_04539"/>
</dbReference>
<dbReference type="Gene3D" id="3.40.50.1820">
    <property type="entry name" value="alpha/beta hydrolase"/>
    <property type="match status" value="1"/>
</dbReference>
<dbReference type="Proteomes" id="UP000017200">
    <property type="component" value="Unassembled WGS sequence"/>
</dbReference>
<gene>
    <name evidence="3" type="ORF">MVLG_04539</name>
</gene>
<dbReference type="STRING" id="683840.U5HBI9"/>
<dbReference type="HOGENOM" id="CLU_785727_0_0_1"/>
<evidence type="ECO:0000256" key="2">
    <source>
        <dbReference type="SAM" id="MobiDB-lite"/>
    </source>
</evidence>
<reference evidence="3 5" key="3">
    <citation type="journal article" date="2015" name="BMC Genomics">
        <title>Sex and parasites: genomic and transcriptomic analysis of Microbotryum lychnidis-dioicae, the biotrophic and plant-castrating anther smut fungus.</title>
        <authorList>
            <person name="Perlin M.H."/>
            <person name="Amselem J."/>
            <person name="Fontanillas E."/>
            <person name="Toh S.S."/>
            <person name="Chen Z."/>
            <person name="Goldberg J."/>
            <person name="Duplessis S."/>
            <person name="Henrissat B."/>
            <person name="Young S."/>
            <person name="Zeng Q."/>
            <person name="Aguileta G."/>
            <person name="Petit E."/>
            <person name="Badouin H."/>
            <person name="Andrews J."/>
            <person name="Razeeq D."/>
            <person name="Gabaldon T."/>
            <person name="Quesneville H."/>
            <person name="Giraud T."/>
            <person name="Hood M.E."/>
            <person name="Schultz D.J."/>
            <person name="Cuomo C.A."/>
        </authorList>
    </citation>
    <scope>NUCLEOTIDE SEQUENCE [LARGE SCALE GENOMIC DNA]</scope>
    <source>
        <strain evidence="3">P1A1 Lamole</strain>
        <strain evidence="5">p1A1 Lamole</strain>
    </source>
</reference>
<sequence length="353" mass="38651">MGDLVGVEVSNLQSDKITIKQVRLEGGGDEIVAFLGQPFTITPGQTRLVAIHLRQKRAIRKLTSQTSHEVQLNFITTTSLSKGARHSGTITFPIVDSSPSNPAVITSTYLSNSGAPTYASFRPPRATLTCSPIVLLALHGAGSHLKGKWAKSHGLLEDVTSCEVKKLVVLGHSNGGQGAWYLISRYPDLVAGGVPAAGYVKIQDYVPYHLSVGHHYRDPSLTGILISSLASFDNDLYASNLVGLDILARHGVRSIDDNVPVQHSRQYVTTVREWATSSYANGSQIQMSEVPETSHWWDSVFREDKTQHFIDELVESGKTIARNSDRLRERDKDKSSLLLPRPTLMKPARSTDS</sequence>
<dbReference type="GO" id="GO:0006508">
    <property type="term" value="P:proteolysis"/>
    <property type="evidence" value="ECO:0007669"/>
    <property type="project" value="InterPro"/>
</dbReference>
<reference evidence="3" key="2">
    <citation type="submission" date="2010-11" db="EMBL/GenBank/DDBJ databases">
        <authorList>
            <consortium name="The Broad Institute Genome Sequencing Platform"/>
            <person name="Earl A."/>
            <person name="Ward D."/>
            <person name="Feldgarden M."/>
            <person name="Gevers D."/>
            <person name="Butler R."/>
            <person name="Young S.K."/>
            <person name="Zeng Q."/>
            <person name="Gargeya S."/>
            <person name="Fitzgerald M."/>
            <person name="Haas B."/>
            <person name="Abouelleil A."/>
            <person name="Alvarado L."/>
            <person name="Arachchi H.M."/>
            <person name="Berlin A."/>
            <person name="Brown A."/>
            <person name="Chapman S.B."/>
            <person name="Chen Z."/>
            <person name="Dunbar C."/>
            <person name="Freedman E."/>
            <person name="Gearin G."/>
            <person name="Gellesch M."/>
            <person name="Goldberg J."/>
            <person name="Griggs A."/>
            <person name="Gujja S."/>
            <person name="Heilman E."/>
            <person name="Heiman D."/>
            <person name="Howarth C."/>
            <person name="Larson L."/>
            <person name="Lui A."/>
            <person name="MacDonald P.J.P."/>
            <person name="Mehta T."/>
            <person name="Montmayeur A."/>
            <person name="Murphy C."/>
            <person name="Neiman D."/>
            <person name="Pearson M."/>
            <person name="Priest M."/>
            <person name="Roberts A."/>
            <person name="Saif S."/>
            <person name="Shea T."/>
            <person name="Shenoy N."/>
            <person name="Sisk P."/>
            <person name="Stolte C."/>
            <person name="Sykes S."/>
            <person name="White J."/>
            <person name="Yandava C."/>
            <person name="Wortman J."/>
            <person name="Nusbaum C."/>
            <person name="Birren B."/>
        </authorList>
    </citation>
    <scope>NUCLEOTIDE SEQUENCE</scope>
    <source>
        <strain evidence="3">P1A1 Lamole</strain>
    </source>
</reference>
<reference evidence="5" key="1">
    <citation type="submission" date="2010-11" db="EMBL/GenBank/DDBJ databases">
        <title>The genome sequence of Microbotryum violaceum strain p1A1 Lamole.</title>
        <authorList>
            <person name="Cuomo C."/>
            <person name="Perlin M."/>
            <person name="Young S.K."/>
            <person name="Zeng Q."/>
            <person name="Gargeya S."/>
            <person name="Alvarado L."/>
            <person name="Berlin A."/>
            <person name="Chapman S.B."/>
            <person name="Chen Z."/>
            <person name="Freedman E."/>
            <person name="Gellesch M."/>
            <person name="Goldberg J."/>
            <person name="Griggs A."/>
            <person name="Gujja S."/>
            <person name="Heilman E."/>
            <person name="Heiman D."/>
            <person name="Howarth C."/>
            <person name="Mehta T."/>
            <person name="Neiman D."/>
            <person name="Pearson M."/>
            <person name="Roberts A."/>
            <person name="Saif S."/>
            <person name="Shea T."/>
            <person name="Shenoy N."/>
            <person name="Sisk P."/>
            <person name="Stolte C."/>
            <person name="Sykes S."/>
            <person name="White J."/>
            <person name="Yandava C."/>
            <person name="Haas B."/>
            <person name="Nusbaum C."/>
            <person name="Birren B."/>
        </authorList>
    </citation>
    <scope>NUCLEOTIDE SEQUENCE [LARGE SCALE GENOMIC DNA]</scope>
    <source>
        <strain evidence="5">p1A1 Lamole</strain>
    </source>
</reference>
<evidence type="ECO:0000313" key="5">
    <source>
        <dbReference type="Proteomes" id="UP000017200"/>
    </source>
</evidence>
<dbReference type="EMBL" id="AEIJ01000451">
    <property type="status" value="NOT_ANNOTATED_CDS"/>
    <property type="molecule type" value="Genomic_DNA"/>
</dbReference>
<evidence type="ECO:0000313" key="4">
    <source>
        <dbReference type="EnsemblFungi" id="MVLG_04539T0"/>
    </source>
</evidence>
<dbReference type="SUPFAM" id="SSF53474">
    <property type="entry name" value="alpha/beta-Hydrolases"/>
    <property type="match status" value="1"/>
</dbReference>
<dbReference type="InterPro" id="IPR050955">
    <property type="entry name" value="Plant_Biomass_Hydrol_Est"/>
</dbReference>
<dbReference type="InParanoid" id="U5HBI9"/>
<keyword evidence="1" id="KW-0732">Signal</keyword>
<organism evidence="3">
    <name type="scientific">Microbotryum lychnidis-dioicae (strain p1A1 Lamole / MvSl-1064)</name>
    <name type="common">Anther smut fungus</name>
    <dbReference type="NCBI Taxonomy" id="683840"/>
    <lineage>
        <taxon>Eukaryota</taxon>
        <taxon>Fungi</taxon>
        <taxon>Dikarya</taxon>
        <taxon>Basidiomycota</taxon>
        <taxon>Pucciniomycotina</taxon>
        <taxon>Microbotryomycetes</taxon>
        <taxon>Microbotryales</taxon>
        <taxon>Microbotryaceae</taxon>
        <taxon>Microbotryum</taxon>
    </lineage>
</organism>